<proteinExistence type="predicted"/>
<organism evidence="2 3">
    <name type="scientific">Pedobacter westerhofensis</name>
    <dbReference type="NCBI Taxonomy" id="425512"/>
    <lineage>
        <taxon>Bacteria</taxon>
        <taxon>Pseudomonadati</taxon>
        <taxon>Bacteroidota</taxon>
        <taxon>Sphingobacteriia</taxon>
        <taxon>Sphingobacteriales</taxon>
        <taxon>Sphingobacteriaceae</taxon>
        <taxon>Pedobacter</taxon>
    </lineage>
</organism>
<evidence type="ECO:0000259" key="1">
    <source>
        <dbReference type="Pfam" id="PF01590"/>
    </source>
</evidence>
<evidence type="ECO:0000313" key="3">
    <source>
        <dbReference type="Proteomes" id="UP000320300"/>
    </source>
</evidence>
<name>A0A521C1S9_9SPHI</name>
<dbReference type="InterPro" id="IPR029016">
    <property type="entry name" value="GAF-like_dom_sf"/>
</dbReference>
<dbReference type="AlphaFoldDB" id="A0A521C1S9"/>
<feature type="domain" description="GAF" evidence="1">
    <location>
        <begin position="32"/>
        <end position="163"/>
    </location>
</feature>
<reference evidence="2 3" key="1">
    <citation type="submission" date="2017-05" db="EMBL/GenBank/DDBJ databases">
        <authorList>
            <person name="Varghese N."/>
            <person name="Submissions S."/>
        </authorList>
    </citation>
    <scope>NUCLEOTIDE SEQUENCE [LARGE SCALE GENOMIC DNA]</scope>
    <source>
        <strain evidence="2 3">DSM 19036</strain>
    </source>
</reference>
<gene>
    <name evidence="2" type="ORF">SAMN06265348_103114</name>
</gene>
<sequence length="169" mass="19160">MENTFGRNIIPQNEQQRLENLKKYNILYTESESAFDELAAYTAAVFDMPIAMINFVDKDNVWTKAIQEGEHHYKVERGSSLCALAILKDEVTVFENALKERCLLANPYVAAENGLRFYAAAPIGTTEGYNIGVICIIDRQPREFGLEDQAVLESIARMVELEIEKRIHG</sequence>
<dbReference type="EMBL" id="FXTN01000003">
    <property type="protein sequence ID" value="SMO52680.1"/>
    <property type="molecule type" value="Genomic_DNA"/>
</dbReference>
<dbReference type="PANTHER" id="PTHR43102">
    <property type="entry name" value="SLR1143 PROTEIN"/>
    <property type="match status" value="1"/>
</dbReference>
<dbReference type="Proteomes" id="UP000320300">
    <property type="component" value="Unassembled WGS sequence"/>
</dbReference>
<dbReference type="SUPFAM" id="SSF55781">
    <property type="entry name" value="GAF domain-like"/>
    <property type="match status" value="1"/>
</dbReference>
<protein>
    <submittedName>
        <fullName evidence="2">GAF domain-containing protein</fullName>
    </submittedName>
</protein>
<keyword evidence="3" id="KW-1185">Reference proteome</keyword>
<evidence type="ECO:0000313" key="2">
    <source>
        <dbReference type="EMBL" id="SMO52680.1"/>
    </source>
</evidence>
<dbReference type="RefSeq" id="WP_142527328.1">
    <property type="nucleotide sequence ID" value="NZ_CBCSJO010000004.1"/>
</dbReference>
<dbReference type="OrthoDB" id="9811889at2"/>
<accession>A0A521C1S9</accession>
<dbReference type="PANTHER" id="PTHR43102:SF2">
    <property type="entry name" value="GAF DOMAIN-CONTAINING PROTEIN"/>
    <property type="match status" value="1"/>
</dbReference>
<dbReference type="Pfam" id="PF01590">
    <property type="entry name" value="GAF"/>
    <property type="match status" value="1"/>
</dbReference>
<dbReference type="Gene3D" id="3.30.450.40">
    <property type="match status" value="1"/>
</dbReference>
<dbReference type="InterPro" id="IPR003018">
    <property type="entry name" value="GAF"/>
</dbReference>